<dbReference type="Proteomes" id="UP001597419">
    <property type="component" value="Unassembled WGS sequence"/>
</dbReference>
<name>A0ABW5GUS3_9PSEU</name>
<evidence type="ECO:0000313" key="3">
    <source>
        <dbReference type="EMBL" id="MFD2464632.1"/>
    </source>
</evidence>
<feature type="domain" description="MoaF C-terminal" evidence="2">
    <location>
        <begin position="140"/>
        <end position="254"/>
    </location>
</feature>
<dbReference type="EMBL" id="JBHUKU010000026">
    <property type="protein sequence ID" value="MFD2464632.1"/>
    <property type="molecule type" value="Genomic_DNA"/>
</dbReference>
<comment type="caution">
    <text evidence="3">The sequence shown here is derived from an EMBL/GenBank/DDBJ whole genome shotgun (WGS) entry which is preliminary data.</text>
</comment>
<dbReference type="InterPro" id="IPR024724">
    <property type="entry name" value="MoaF_N"/>
</dbReference>
<dbReference type="Gene3D" id="2.40.128.20">
    <property type="match status" value="1"/>
</dbReference>
<dbReference type="Pfam" id="PF17409">
    <property type="entry name" value="MoaF_C"/>
    <property type="match status" value="1"/>
</dbReference>
<keyword evidence="4" id="KW-1185">Reference proteome</keyword>
<feature type="domain" description="Molybdenum cofactor biosynthesis protein F N-terminal" evidence="1">
    <location>
        <begin position="13"/>
        <end position="114"/>
    </location>
</feature>
<dbReference type="Pfam" id="PF10703">
    <property type="entry name" value="MoaF"/>
    <property type="match status" value="1"/>
</dbReference>
<dbReference type="InterPro" id="IPR012674">
    <property type="entry name" value="Calycin"/>
</dbReference>
<evidence type="ECO:0000259" key="2">
    <source>
        <dbReference type="Pfam" id="PF17409"/>
    </source>
</evidence>
<proteinExistence type="predicted"/>
<reference evidence="4" key="1">
    <citation type="journal article" date="2019" name="Int. J. Syst. Evol. Microbiol.">
        <title>The Global Catalogue of Microorganisms (GCM) 10K type strain sequencing project: providing services to taxonomists for standard genome sequencing and annotation.</title>
        <authorList>
            <consortium name="The Broad Institute Genomics Platform"/>
            <consortium name="The Broad Institute Genome Sequencing Center for Infectious Disease"/>
            <person name="Wu L."/>
            <person name="Ma J."/>
        </authorList>
    </citation>
    <scope>NUCLEOTIDE SEQUENCE [LARGE SCALE GENOMIC DNA]</scope>
    <source>
        <strain evidence="4">CGMCC 4.7643</strain>
    </source>
</reference>
<protein>
    <submittedName>
        <fullName evidence="3">Molybdenum cofactor biosynthesis F family protein</fullName>
    </submittedName>
</protein>
<evidence type="ECO:0000259" key="1">
    <source>
        <dbReference type="Pfam" id="PF10703"/>
    </source>
</evidence>
<accession>A0ABW5GUS3</accession>
<organism evidence="3 4">
    <name type="scientific">Amycolatopsis samaneae</name>
    <dbReference type="NCBI Taxonomy" id="664691"/>
    <lineage>
        <taxon>Bacteria</taxon>
        <taxon>Bacillati</taxon>
        <taxon>Actinomycetota</taxon>
        <taxon>Actinomycetes</taxon>
        <taxon>Pseudonocardiales</taxon>
        <taxon>Pseudonocardiaceae</taxon>
        <taxon>Amycolatopsis</taxon>
    </lineage>
</organism>
<gene>
    <name evidence="3" type="ORF">ACFSYJ_38860</name>
</gene>
<sequence length="265" mass="29231">MPDTALNLSDTTTWLPLDGLAPGFDANKAPTVGDLHGRTFVLHFADGTTFSAKFTGNRVEWSHDGSGTDDCETFLVDDNLYYVQFHPRSRAEQAYTVFLDLRQGRALLVVTAIGDGVPRVGQTFRAATIEGFEARGEEIAPSTTLVGRRVMWVYSTAHAYEHVYLSPHWYTWQCLAGPEKGLADTDENSVYQLRPGIYVFTWREKVIPCASVTVADHRDARALRSHGVLFGLDATGEQPTHFTFGAHGRLLSTTVHPAPYDPAGD</sequence>
<dbReference type="InterPro" id="IPR035348">
    <property type="entry name" value="MoaF_C"/>
</dbReference>
<dbReference type="RefSeq" id="WP_345385863.1">
    <property type="nucleotide sequence ID" value="NZ_BAABHG010000001.1"/>
</dbReference>
<evidence type="ECO:0000313" key="4">
    <source>
        <dbReference type="Proteomes" id="UP001597419"/>
    </source>
</evidence>